<keyword evidence="2" id="KW-1185">Reference proteome</keyword>
<protein>
    <submittedName>
        <fullName evidence="1">Uncharacterized protein</fullName>
    </submittedName>
</protein>
<dbReference type="AlphaFoldDB" id="A0A1W1ZJI1"/>
<gene>
    <name evidence="1" type="ORF">SAMN02745168_1168</name>
</gene>
<dbReference type="EMBL" id="FWXW01000002">
    <property type="protein sequence ID" value="SMC48556.1"/>
    <property type="molecule type" value="Genomic_DNA"/>
</dbReference>
<sequence>MKQFQFPISKIEDMQAIDVYHTHNWDHIIKHWDEDSKRNENPALREFYFDLQDMLEFLSDYLSTLTYKEAIFASLYGGRFVGIPYTKEFIPCVDELTKWLHANNMRINSSAGLLVTKKELLDCIGMISECGFMGMTRLFILIPESGVAITAHHHMNYLIYTNDFNKQRLIIKKIIDMQNTIDVYFSK</sequence>
<organism evidence="1 2">
    <name type="scientific">Papillibacter cinnamivorans DSM 12816</name>
    <dbReference type="NCBI Taxonomy" id="1122930"/>
    <lineage>
        <taxon>Bacteria</taxon>
        <taxon>Bacillati</taxon>
        <taxon>Bacillota</taxon>
        <taxon>Clostridia</taxon>
        <taxon>Eubacteriales</taxon>
        <taxon>Oscillospiraceae</taxon>
        <taxon>Papillibacter</taxon>
    </lineage>
</organism>
<reference evidence="1 2" key="1">
    <citation type="submission" date="2017-04" db="EMBL/GenBank/DDBJ databases">
        <authorList>
            <person name="Afonso C.L."/>
            <person name="Miller P.J."/>
            <person name="Scott M.A."/>
            <person name="Spackman E."/>
            <person name="Goraichik I."/>
            <person name="Dimitrov K.M."/>
            <person name="Suarez D.L."/>
            <person name="Swayne D.E."/>
        </authorList>
    </citation>
    <scope>NUCLEOTIDE SEQUENCE [LARGE SCALE GENOMIC DNA]</scope>
    <source>
        <strain evidence="1 2">DSM 12816</strain>
    </source>
</reference>
<evidence type="ECO:0000313" key="1">
    <source>
        <dbReference type="EMBL" id="SMC48556.1"/>
    </source>
</evidence>
<proteinExistence type="predicted"/>
<accession>A0A1W1ZJI1</accession>
<evidence type="ECO:0000313" key="2">
    <source>
        <dbReference type="Proteomes" id="UP000192790"/>
    </source>
</evidence>
<name>A0A1W1ZJI1_9FIRM</name>
<dbReference type="Proteomes" id="UP000192790">
    <property type="component" value="Unassembled WGS sequence"/>
</dbReference>